<protein>
    <submittedName>
        <fullName evidence="1">Uncharacterized protein</fullName>
    </submittedName>
</protein>
<accession>A0A922IBE1</accession>
<dbReference type="EMBL" id="ASGP02000001">
    <property type="protein sequence ID" value="KAH9527930.1"/>
    <property type="molecule type" value="Genomic_DNA"/>
</dbReference>
<reference evidence="1" key="2">
    <citation type="journal article" date="2022" name="Res Sq">
        <title>Comparative Genomics Reveals Insights into the Divergent Evolution of Astigmatic Mites and Household Pest Adaptations.</title>
        <authorList>
            <person name="Xiong Q."/>
            <person name="Wan A.T.-Y."/>
            <person name="Liu X.-Y."/>
            <person name="Fung C.S.-H."/>
            <person name="Xiao X."/>
            <person name="Malainual N."/>
            <person name="Hou J."/>
            <person name="Wang L."/>
            <person name="Wang M."/>
            <person name="Yang K."/>
            <person name="Cui Y."/>
            <person name="Leung E."/>
            <person name="Nong W."/>
            <person name="Shin S.-K."/>
            <person name="Au S."/>
            <person name="Jeong K.Y."/>
            <person name="Chew F.T."/>
            <person name="Hui J."/>
            <person name="Leung T.F."/>
            <person name="Tungtrongchitr A."/>
            <person name="Zhong N."/>
            <person name="Liu Z."/>
            <person name="Tsui S."/>
        </authorList>
    </citation>
    <scope>NUCLEOTIDE SEQUENCE</scope>
    <source>
        <strain evidence="1">Derf</strain>
        <tissue evidence="1">Whole organism</tissue>
    </source>
</reference>
<reference evidence="1" key="1">
    <citation type="submission" date="2013-05" db="EMBL/GenBank/DDBJ databases">
        <authorList>
            <person name="Yim A.K.Y."/>
            <person name="Chan T.F."/>
            <person name="Ji K.M."/>
            <person name="Liu X.Y."/>
            <person name="Zhou J.W."/>
            <person name="Li R.Q."/>
            <person name="Yang K.Y."/>
            <person name="Li J."/>
            <person name="Li M."/>
            <person name="Law P.T.W."/>
            <person name="Wu Y.L."/>
            <person name="Cai Z.L."/>
            <person name="Qin H."/>
            <person name="Bao Y."/>
            <person name="Leung R.K.K."/>
            <person name="Ng P.K.S."/>
            <person name="Zou J."/>
            <person name="Zhong X.J."/>
            <person name="Ran P.X."/>
            <person name="Zhong N.S."/>
            <person name="Liu Z.G."/>
            <person name="Tsui S.K.W."/>
        </authorList>
    </citation>
    <scope>NUCLEOTIDE SEQUENCE</scope>
    <source>
        <strain evidence="1">Derf</strain>
        <tissue evidence="1">Whole organism</tissue>
    </source>
</reference>
<keyword evidence="2" id="KW-1185">Reference proteome</keyword>
<gene>
    <name evidence="1" type="ORF">DERF_001917</name>
</gene>
<proteinExistence type="predicted"/>
<evidence type="ECO:0000313" key="2">
    <source>
        <dbReference type="Proteomes" id="UP000790347"/>
    </source>
</evidence>
<sequence>MDTSGYRQSSDMWHRYHCYSKEAKKNLIKFDWIDMINKFTIKSIESKMFFFNFVVDLFYSQEAENSYFNIHVDQL</sequence>
<name>A0A922IBE1_DERFA</name>
<evidence type="ECO:0000313" key="1">
    <source>
        <dbReference type="EMBL" id="KAH9527930.1"/>
    </source>
</evidence>
<dbReference type="AlphaFoldDB" id="A0A922IBE1"/>
<comment type="caution">
    <text evidence="1">The sequence shown here is derived from an EMBL/GenBank/DDBJ whole genome shotgun (WGS) entry which is preliminary data.</text>
</comment>
<organism evidence="1 2">
    <name type="scientific">Dermatophagoides farinae</name>
    <name type="common">American house dust mite</name>
    <dbReference type="NCBI Taxonomy" id="6954"/>
    <lineage>
        <taxon>Eukaryota</taxon>
        <taxon>Metazoa</taxon>
        <taxon>Ecdysozoa</taxon>
        <taxon>Arthropoda</taxon>
        <taxon>Chelicerata</taxon>
        <taxon>Arachnida</taxon>
        <taxon>Acari</taxon>
        <taxon>Acariformes</taxon>
        <taxon>Sarcoptiformes</taxon>
        <taxon>Astigmata</taxon>
        <taxon>Psoroptidia</taxon>
        <taxon>Analgoidea</taxon>
        <taxon>Pyroglyphidae</taxon>
        <taxon>Dermatophagoidinae</taxon>
        <taxon>Dermatophagoides</taxon>
    </lineage>
</organism>
<dbReference type="Proteomes" id="UP000790347">
    <property type="component" value="Unassembled WGS sequence"/>
</dbReference>